<evidence type="ECO:0000313" key="1">
    <source>
        <dbReference type="EMBL" id="AKN39916.1"/>
    </source>
</evidence>
<sequence>MIEECALCLQVKELKVSHLMPKGLYKKLRKSDCSGQIILSQSHNRTSAFTDMQVTDNFLCGECEQKFSRNGENLVVRDCYNSKTEVFPLRSNFDESKVIAQHFDKQLLDNVEANIDQGAYLYFAASIVWRASAWKRKENSNQNSLGPVYQEQIRKYLNNESTFPENAYLIVYVDTDLQPFPMISFPVSSKRVGYHQHIFYIPGVRFLLLVGHDIGELKEYFNDRKSKVAFLKYSYQQHPDCSFVANSLSTDFKPNSRLKDEIRKNV</sequence>
<organism evidence="1">
    <name type="scientific">Vibrio tasmaniensis</name>
    <dbReference type="NCBI Taxonomy" id="212663"/>
    <lineage>
        <taxon>Bacteria</taxon>
        <taxon>Pseudomonadati</taxon>
        <taxon>Pseudomonadota</taxon>
        <taxon>Gammaproteobacteria</taxon>
        <taxon>Vibrionales</taxon>
        <taxon>Vibrionaceae</taxon>
        <taxon>Vibrio</taxon>
    </lineage>
</organism>
<reference evidence="1" key="1">
    <citation type="journal article" date="2015" name="MBio">
        <title>Eco-Evolutionary Dynamics of Episomes among Ecologically Cohesive Bacterial Populations.</title>
        <authorList>
            <person name="Xue H."/>
            <person name="Cordero O.X."/>
            <person name="Camas F.M."/>
            <person name="Trimble W."/>
            <person name="Meyer F."/>
            <person name="Guglielmini J."/>
            <person name="Rocha E.P."/>
            <person name="Polz M.F."/>
        </authorList>
    </citation>
    <scope>NUCLEOTIDE SEQUENCE</scope>
    <source>
        <strain evidence="1">FF_59</strain>
    </source>
</reference>
<proteinExistence type="predicted"/>
<name>A0A0H4A2A4_9VIBR</name>
<dbReference type="EMBL" id="KP795670">
    <property type="protein sequence ID" value="AKN39916.1"/>
    <property type="molecule type" value="Genomic_DNA"/>
</dbReference>
<protein>
    <recommendedName>
        <fullName evidence="2">HNH endonuclease</fullName>
    </recommendedName>
</protein>
<dbReference type="AlphaFoldDB" id="A0A0H4A2A4"/>
<accession>A0A0H4A2A4</accession>
<evidence type="ECO:0008006" key="2">
    <source>
        <dbReference type="Google" id="ProtNLM"/>
    </source>
</evidence>